<evidence type="ECO:0000313" key="3">
    <source>
        <dbReference type="Proteomes" id="UP000321947"/>
    </source>
</evidence>
<proteinExistence type="predicted"/>
<accession>A0A5D3D5N1</accession>
<evidence type="ECO:0000313" key="2">
    <source>
        <dbReference type="EMBL" id="TYK18826.1"/>
    </source>
</evidence>
<dbReference type="Proteomes" id="UP000321947">
    <property type="component" value="Unassembled WGS sequence"/>
</dbReference>
<protein>
    <submittedName>
        <fullName evidence="2">Envelope-like protein</fullName>
    </submittedName>
</protein>
<name>A0A5D3D5N1_CUCMM</name>
<gene>
    <name evidence="2" type="ORF">E5676_scaffold204G00170</name>
</gene>
<reference evidence="2 3" key="1">
    <citation type="submission" date="2019-08" db="EMBL/GenBank/DDBJ databases">
        <title>Draft genome sequences of two oriental melons (Cucumis melo L. var makuwa).</title>
        <authorList>
            <person name="Kwon S.-Y."/>
        </authorList>
    </citation>
    <scope>NUCLEOTIDE SEQUENCE [LARGE SCALE GENOMIC DNA]</scope>
    <source>
        <strain evidence="3">cv. Chang Bougi</strain>
        <tissue evidence="2">Leaf</tissue>
    </source>
</reference>
<evidence type="ECO:0000256" key="1">
    <source>
        <dbReference type="SAM" id="MobiDB-lite"/>
    </source>
</evidence>
<sequence>MHDENIDAENLETELVAFEPLMSKMDFDEQDDVPLARLLKKDLFLTDEPTVAYESITSVHFDESSSSEDIFVSTPGLPSTANKEIEQPGHSPLVKSPFHTSSLVDVQQLVPDPNPVGQSTDNVGGKNC</sequence>
<dbReference type="AlphaFoldDB" id="A0A5D3D5N1"/>
<dbReference type="EMBL" id="SSTD01007443">
    <property type="protein sequence ID" value="TYK18826.1"/>
    <property type="molecule type" value="Genomic_DNA"/>
</dbReference>
<organism evidence="2 3">
    <name type="scientific">Cucumis melo var. makuwa</name>
    <name type="common">Oriental melon</name>
    <dbReference type="NCBI Taxonomy" id="1194695"/>
    <lineage>
        <taxon>Eukaryota</taxon>
        <taxon>Viridiplantae</taxon>
        <taxon>Streptophyta</taxon>
        <taxon>Embryophyta</taxon>
        <taxon>Tracheophyta</taxon>
        <taxon>Spermatophyta</taxon>
        <taxon>Magnoliopsida</taxon>
        <taxon>eudicotyledons</taxon>
        <taxon>Gunneridae</taxon>
        <taxon>Pentapetalae</taxon>
        <taxon>rosids</taxon>
        <taxon>fabids</taxon>
        <taxon>Cucurbitales</taxon>
        <taxon>Cucurbitaceae</taxon>
        <taxon>Benincaseae</taxon>
        <taxon>Cucumis</taxon>
    </lineage>
</organism>
<comment type="caution">
    <text evidence="2">The sequence shown here is derived from an EMBL/GenBank/DDBJ whole genome shotgun (WGS) entry which is preliminary data.</text>
</comment>
<feature type="region of interest" description="Disordered" evidence="1">
    <location>
        <begin position="67"/>
        <end position="128"/>
    </location>
</feature>